<accession>A0A263D862</accession>
<reference evidence="2 3" key="1">
    <citation type="submission" date="2017-07" db="EMBL/GenBank/DDBJ databases">
        <title>Amycolatopsis antarcticus sp. nov., isolated from the surface of an Antarcticus brown macroalga.</title>
        <authorList>
            <person name="Wang J."/>
            <person name="Leiva S."/>
            <person name="Huang J."/>
            <person name="Huang Y."/>
        </authorList>
    </citation>
    <scope>NUCLEOTIDE SEQUENCE [LARGE SCALE GENOMIC DNA]</scope>
    <source>
        <strain evidence="2 3">AU-G6</strain>
    </source>
</reference>
<comment type="caution">
    <text evidence="2">The sequence shown here is derived from an EMBL/GenBank/DDBJ whole genome shotgun (WGS) entry which is preliminary data.</text>
</comment>
<organism evidence="2 3">
    <name type="scientific">Amycolatopsis antarctica</name>
    <dbReference type="NCBI Taxonomy" id="1854586"/>
    <lineage>
        <taxon>Bacteria</taxon>
        <taxon>Bacillati</taxon>
        <taxon>Actinomycetota</taxon>
        <taxon>Actinomycetes</taxon>
        <taxon>Pseudonocardiales</taxon>
        <taxon>Pseudonocardiaceae</taxon>
        <taxon>Amycolatopsis</taxon>
    </lineage>
</organism>
<keyword evidence="3" id="KW-1185">Reference proteome</keyword>
<evidence type="ECO:0000313" key="2">
    <source>
        <dbReference type="EMBL" id="OZM74692.1"/>
    </source>
</evidence>
<feature type="compositionally biased region" description="Basic and acidic residues" evidence="1">
    <location>
        <begin position="105"/>
        <end position="121"/>
    </location>
</feature>
<evidence type="ECO:0000313" key="3">
    <source>
        <dbReference type="Proteomes" id="UP000242444"/>
    </source>
</evidence>
<gene>
    <name evidence="2" type="ORF">CFN78_00115</name>
</gene>
<dbReference type="OrthoDB" id="10015261at2"/>
<dbReference type="EMBL" id="NKYE01000001">
    <property type="protein sequence ID" value="OZM74692.1"/>
    <property type="molecule type" value="Genomic_DNA"/>
</dbReference>
<dbReference type="InParanoid" id="A0A263D862"/>
<dbReference type="RefSeq" id="WP_094860478.1">
    <property type="nucleotide sequence ID" value="NZ_NKYE01000001.1"/>
</dbReference>
<name>A0A263D862_9PSEU</name>
<sequence length="121" mass="12567">MSGYGYEQGALGDVRSQLDKGAAEIDAVIVGVPVVDAGRSSTSVADALTLLTNSGAALAQVLSVHSTSIDLADGSYAEIDNTAEGLLKFNEIPNEPDPHTGPLHDATDQTDTRDYDPLAPR</sequence>
<proteinExistence type="predicted"/>
<protein>
    <submittedName>
        <fullName evidence="2">Uncharacterized protein</fullName>
    </submittedName>
</protein>
<dbReference type="AlphaFoldDB" id="A0A263D862"/>
<dbReference type="Proteomes" id="UP000242444">
    <property type="component" value="Unassembled WGS sequence"/>
</dbReference>
<feature type="region of interest" description="Disordered" evidence="1">
    <location>
        <begin position="90"/>
        <end position="121"/>
    </location>
</feature>
<evidence type="ECO:0000256" key="1">
    <source>
        <dbReference type="SAM" id="MobiDB-lite"/>
    </source>
</evidence>